<gene>
    <name evidence="1" type="ORF">FEM03_04565</name>
</gene>
<protein>
    <submittedName>
        <fullName evidence="1">Uncharacterized protein</fullName>
    </submittedName>
</protein>
<keyword evidence="2" id="KW-1185">Reference proteome</keyword>
<dbReference type="EMBL" id="VAUV01000003">
    <property type="protein sequence ID" value="TLD72002.1"/>
    <property type="molecule type" value="Genomic_DNA"/>
</dbReference>
<dbReference type="OrthoDB" id="10001112at2"/>
<dbReference type="Proteomes" id="UP000306196">
    <property type="component" value="Unassembled WGS sequence"/>
</dbReference>
<proteinExistence type="predicted"/>
<dbReference type="AlphaFoldDB" id="A0A5R8KI91"/>
<accession>A0A5R8KI91</accession>
<comment type="caution">
    <text evidence="1">The sequence shown here is derived from an EMBL/GenBank/DDBJ whole genome shotgun (WGS) entry which is preliminary data.</text>
</comment>
<evidence type="ECO:0000313" key="1">
    <source>
        <dbReference type="EMBL" id="TLD72002.1"/>
    </source>
</evidence>
<name>A0A5R8KI91_9BACT</name>
<reference evidence="1 2" key="1">
    <citation type="submission" date="2019-05" db="EMBL/GenBank/DDBJ databases">
        <title>Verrucobacter flavum gen. nov., sp. nov. a new member of the family Verrucomicrobiaceae.</title>
        <authorList>
            <person name="Szuroczki S."/>
            <person name="Abbaszade G."/>
            <person name="Szabo A."/>
            <person name="Felfoldi T."/>
            <person name="Schumann P."/>
            <person name="Boka K."/>
            <person name="Keki Z."/>
            <person name="Toumi M."/>
            <person name="Toth E."/>
        </authorList>
    </citation>
    <scope>NUCLEOTIDE SEQUENCE [LARGE SCALE GENOMIC DNA]</scope>
    <source>
        <strain evidence="1 2">MG-N-17</strain>
    </source>
</reference>
<dbReference type="RefSeq" id="WP_138085005.1">
    <property type="nucleotide sequence ID" value="NZ_VAUV01000003.1"/>
</dbReference>
<evidence type="ECO:0000313" key="2">
    <source>
        <dbReference type="Proteomes" id="UP000306196"/>
    </source>
</evidence>
<organism evidence="1 2">
    <name type="scientific">Phragmitibacter flavus</name>
    <dbReference type="NCBI Taxonomy" id="2576071"/>
    <lineage>
        <taxon>Bacteria</taxon>
        <taxon>Pseudomonadati</taxon>
        <taxon>Verrucomicrobiota</taxon>
        <taxon>Verrucomicrobiia</taxon>
        <taxon>Verrucomicrobiales</taxon>
        <taxon>Verrucomicrobiaceae</taxon>
        <taxon>Phragmitibacter</taxon>
    </lineage>
</organism>
<sequence>MASTFFVEQRIGETWTELTGQFMNFCIQRKGVTRGGCHEGDANPSELDGRTYASVAIPDQSRDLADYIWEWAEFEERRILPNQQFAEQAEGGKASPATS</sequence>